<dbReference type="EMBL" id="MFBH01000029">
    <property type="protein sequence ID" value="OGD99352.1"/>
    <property type="molecule type" value="Genomic_DNA"/>
</dbReference>
<organism evidence="1 2">
    <name type="scientific">Candidatus Curtissbacteria bacterium RIFCSPHIGHO2_12_41_11</name>
    <dbReference type="NCBI Taxonomy" id="1797718"/>
    <lineage>
        <taxon>Bacteria</taxon>
        <taxon>Candidatus Curtissiibacteriota</taxon>
    </lineage>
</organism>
<evidence type="ECO:0000313" key="2">
    <source>
        <dbReference type="Proteomes" id="UP000178393"/>
    </source>
</evidence>
<proteinExistence type="predicted"/>
<dbReference type="Proteomes" id="UP000178393">
    <property type="component" value="Unassembled WGS sequence"/>
</dbReference>
<gene>
    <name evidence="1" type="ORF">A2W45_01155</name>
</gene>
<evidence type="ECO:0008006" key="3">
    <source>
        <dbReference type="Google" id="ProtNLM"/>
    </source>
</evidence>
<comment type="caution">
    <text evidence="1">The sequence shown here is derived from an EMBL/GenBank/DDBJ whole genome shotgun (WGS) entry which is preliminary data.</text>
</comment>
<dbReference type="AlphaFoldDB" id="A0A1F5H597"/>
<dbReference type="Pfam" id="PF16277">
    <property type="entry name" value="DUF4926"/>
    <property type="match status" value="1"/>
</dbReference>
<reference evidence="1 2" key="1">
    <citation type="journal article" date="2016" name="Nat. Commun.">
        <title>Thousands of microbial genomes shed light on interconnected biogeochemical processes in an aquifer system.</title>
        <authorList>
            <person name="Anantharaman K."/>
            <person name="Brown C.T."/>
            <person name="Hug L.A."/>
            <person name="Sharon I."/>
            <person name="Castelle C.J."/>
            <person name="Probst A.J."/>
            <person name="Thomas B.C."/>
            <person name="Singh A."/>
            <person name="Wilkins M.J."/>
            <person name="Karaoz U."/>
            <person name="Brodie E.L."/>
            <person name="Williams K.H."/>
            <person name="Hubbard S.S."/>
            <person name="Banfield J.F."/>
        </authorList>
    </citation>
    <scope>NUCLEOTIDE SEQUENCE [LARGE SCALE GENOMIC DNA]</scope>
</reference>
<dbReference type="InterPro" id="IPR032568">
    <property type="entry name" value="DUF4926"/>
</dbReference>
<sequence length="78" mass="8302">MHKFTELETIVLTHGIKKHGLKEGDIGAVVNVYDNGNAAEVEFVTATGRTVALVTLKASDVRPTKSNDVLHARGFAAA</sequence>
<accession>A0A1F5H597</accession>
<protein>
    <recommendedName>
        <fullName evidence="3">DUF4926 domain-containing protein</fullName>
    </recommendedName>
</protein>
<name>A0A1F5H597_9BACT</name>
<evidence type="ECO:0000313" key="1">
    <source>
        <dbReference type="EMBL" id="OGD99352.1"/>
    </source>
</evidence>